<name>A0AAD8VPR2_LOLMU</name>
<evidence type="ECO:0000313" key="3">
    <source>
        <dbReference type="Proteomes" id="UP001231189"/>
    </source>
</evidence>
<gene>
    <name evidence="2" type="ORF">QYE76_020954</name>
</gene>
<reference evidence="2" key="1">
    <citation type="submission" date="2023-07" db="EMBL/GenBank/DDBJ databases">
        <title>A chromosome-level genome assembly of Lolium multiflorum.</title>
        <authorList>
            <person name="Chen Y."/>
            <person name="Copetti D."/>
            <person name="Kolliker R."/>
            <person name="Studer B."/>
        </authorList>
    </citation>
    <scope>NUCLEOTIDE SEQUENCE</scope>
    <source>
        <strain evidence="2">02402/16</strain>
        <tissue evidence="2">Leaf</tissue>
    </source>
</reference>
<comment type="caution">
    <text evidence="2">The sequence shown here is derived from an EMBL/GenBank/DDBJ whole genome shotgun (WGS) entry which is preliminary data.</text>
</comment>
<evidence type="ECO:0000256" key="1">
    <source>
        <dbReference type="SAM" id="MobiDB-lite"/>
    </source>
</evidence>
<feature type="region of interest" description="Disordered" evidence="1">
    <location>
        <begin position="1"/>
        <end position="20"/>
    </location>
</feature>
<dbReference type="EMBL" id="JAUUTY010000006">
    <property type="protein sequence ID" value="KAK1615437.1"/>
    <property type="molecule type" value="Genomic_DNA"/>
</dbReference>
<dbReference type="AlphaFoldDB" id="A0AAD8VPR2"/>
<evidence type="ECO:0000313" key="2">
    <source>
        <dbReference type="EMBL" id="KAK1615437.1"/>
    </source>
</evidence>
<proteinExistence type="predicted"/>
<accession>A0AAD8VPR2</accession>
<protein>
    <submittedName>
        <fullName evidence="2">Uncharacterized protein</fullName>
    </submittedName>
</protein>
<organism evidence="2 3">
    <name type="scientific">Lolium multiflorum</name>
    <name type="common">Italian ryegrass</name>
    <name type="synonym">Lolium perenne subsp. multiflorum</name>
    <dbReference type="NCBI Taxonomy" id="4521"/>
    <lineage>
        <taxon>Eukaryota</taxon>
        <taxon>Viridiplantae</taxon>
        <taxon>Streptophyta</taxon>
        <taxon>Embryophyta</taxon>
        <taxon>Tracheophyta</taxon>
        <taxon>Spermatophyta</taxon>
        <taxon>Magnoliopsida</taxon>
        <taxon>Liliopsida</taxon>
        <taxon>Poales</taxon>
        <taxon>Poaceae</taxon>
        <taxon>BOP clade</taxon>
        <taxon>Pooideae</taxon>
        <taxon>Poodae</taxon>
        <taxon>Poeae</taxon>
        <taxon>Poeae Chloroplast Group 2 (Poeae type)</taxon>
        <taxon>Loliodinae</taxon>
        <taxon>Loliinae</taxon>
        <taxon>Lolium</taxon>
    </lineage>
</organism>
<keyword evidence="3" id="KW-1185">Reference proteome</keyword>
<dbReference type="Proteomes" id="UP001231189">
    <property type="component" value="Unassembled WGS sequence"/>
</dbReference>
<sequence length="173" mass="18975">MEEKGEPSNLKEGGKSDVEELLGRLNLHEEEADEFVWEEEAPDPEAKAKWLAIAKVHTSRGLALVLYMLTCDVHGTRQKRTTDDMEEDDELTARINARKRLTFGGQTGLDDNGDGNGFKVAGLINQLEPGITGIDANTATPGKFQPPKRSRKDKDIATENLSAASNEGAVREQ</sequence>
<feature type="region of interest" description="Disordered" evidence="1">
    <location>
        <begin position="131"/>
        <end position="173"/>
    </location>
</feature>